<proteinExistence type="predicted"/>
<comment type="caution">
    <text evidence="1">The sequence shown here is derived from an EMBL/GenBank/DDBJ whole genome shotgun (WGS) entry which is preliminary data.</text>
</comment>
<protein>
    <recommendedName>
        <fullName evidence="3">VWFA domain-containing protein</fullName>
    </recommendedName>
</protein>
<name>A0ABQ3ZZG1_9ACTN</name>
<sequence>MTHPLSIILSVTPVQRGIFDRSKATLPNVGVVYSTAAGQVAYFDGRPLTWSEQAFSQYRTRYDVDLSEHRRTAELRSTPLPSRGDFYFFIATVDVTFRVSDPAEVVRRNIRDPLPVVYGHLANRFRVITRGFDIEESTQAETALRNAFDGEVALPQGITLTEVLPRLLPDEAANRYLRQKAEAGRSLQTNQALHAVNVQQTLQQGELDRMLQIGRIQAAQAEMAALGGGGEMSARQMVMLHLARNPHDTENALNLLMAHEQAMLERQDGQSAQTAELFRFLVENDLLQAGDVESHLPSLMHQMGLAAPPAAVRSTAWTQPPLLQRADPPAAVGPAGQPAKPEPAVVYEQDPVTKVWQPSDGVQPVYLMVDESAGVGPYISDLSNGVHALHDKLLRAADVSPAIRLSVLGFADQLATRTRLEAVVSGSESPWFAARGPADYARAFEMLLDQITPDIEELKQQQQKVLRPVVYLLSGSDPGDDTTWASPHRRLIDPAAHRYAPHIVATGFGSASARLISTLATQPELGYVMTPDTDVHQAIRQYWESLAQTILDSGRALIAGRPDLELAPRPPSGFRLARELV</sequence>
<dbReference type="EMBL" id="BOMN01000098">
    <property type="protein sequence ID" value="GIE23844.1"/>
    <property type="molecule type" value="Genomic_DNA"/>
</dbReference>
<accession>A0ABQ3ZZG1</accession>
<reference evidence="1 2" key="1">
    <citation type="submission" date="2021-01" db="EMBL/GenBank/DDBJ databases">
        <title>Whole genome shotgun sequence of Actinoplanes humidus NBRC 14915.</title>
        <authorList>
            <person name="Komaki H."/>
            <person name="Tamura T."/>
        </authorList>
    </citation>
    <scope>NUCLEOTIDE SEQUENCE [LARGE SCALE GENOMIC DNA]</scope>
    <source>
        <strain evidence="1 2">NBRC 14915</strain>
    </source>
</reference>
<keyword evidence="2" id="KW-1185">Reference proteome</keyword>
<dbReference type="Proteomes" id="UP000603200">
    <property type="component" value="Unassembled WGS sequence"/>
</dbReference>
<evidence type="ECO:0000313" key="1">
    <source>
        <dbReference type="EMBL" id="GIE23844.1"/>
    </source>
</evidence>
<evidence type="ECO:0008006" key="3">
    <source>
        <dbReference type="Google" id="ProtNLM"/>
    </source>
</evidence>
<gene>
    <name evidence="1" type="ORF">Ahu01nite_069460</name>
</gene>
<evidence type="ECO:0000313" key="2">
    <source>
        <dbReference type="Proteomes" id="UP000603200"/>
    </source>
</evidence>
<organism evidence="1 2">
    <name type="scientific">Winogradskya humida</name>
    <dbReference type="NCBI Taxonomy" id="113566"/>
    <lineage>
        <taxon>Bacteria</taxon>
        <taxon>Bacillati</taxon>
        <taxon>Actinomycetota</taxon>
        <taxon>Actinomycetes</taxon>
        <taxon>Micromonosporales</taxon>
        <taxon>Micromonosporaceae</taxon>
        <taxon>Winogradskya</taxon>
    </lineage>
</organism>
<dbReference type="RefSeq" id="WP_203840889.1">
    <property type="nucleotide sequence ID" value="NZ_BAAATV010000021.1"/>
</dbReference>